<reference evidence="1 2" key="1">
    <citation type="submission" date="2017-09" db="EMBL/GenBank/DDBJ databases">
        <title>Depth-based differentiation of microbial function through sediment-hosted aquifers and enrichment of novel symbionts in the deep terrestrial subsurface.</title>
        <authorList>
            <person name="Probst A.J."/>
            <person name="Ladd B."/>
            <person name="Jarett J.K."/>
            <person name="Geller-Mcgrath D.E."/>
            <person name="Sieber C.M."/>
            <person name="Emerson J.B."/>
            <person name="Anantharaman K."/>
            <person name="Thomas B.C."/>
            <person name="Malmstrom R."/>
            <person name="Stieglmeier M."/>
            <person name="Klingl A."/>
            <person name="Woyke T."/>
            <person name="Ryan C.M."/>
            <person name="Banfield J.F."/>
        </authorList>
    </citation>
    <scope>NUCLEOTIDE SEQUENCE [LARGE SCALE GENOMIC DNA]</scope>
    <source>
        <strain evidence="1">CG11_big_fil_rev_8_21_14_0_20_46_11</strain>
    </source>
</reference>
<evidence type="ECO:0000313" key="2">
    <source>
        <dbReference type="Proteomes" id="UP000229342"/>
    </source>
</evidence>
<evidence type="ECO:0000313" key="1">
    <source>
        <dbReference type="EMBL" id="PIQ68298.1"/>
    </source>
</evidence>
<name>A0A2H0KAL7_9BACT</name>
<dbReference type="EMBL" id="PCVG01000063">
    <property type="protein sequence ID" value="PIQ68298.1"/>
    <property type="molecule type" value="Genomic_DNA"/>
</dbReference>
<dbReference type="AlphaFoldDB" id="A0A2H0KAL7"/>
<sequence length="267" mass="30654">MSKTFCISKDKLHVLLEKEVIEAADREVFNFRTAGLSLEEIVKQQTEEYGSFNDAISRTIKKFNHVTTHVEMHVALQLSDIYNLGPENEIKICFDMKDDFSGNIATLTDIVKNVETDTHVDATIQFNGGQARFQIKRYPSEYLTYDETNILSFLNRIFCKYGTMSDTNLIILLQPASKDTFKSISFKKIHQSLQASMNKISFGEVSFLFNANMEDITLMRVFPNLQSGSTPLRLLSEKYQDLKKKWADRVHNQRATQNNSGFPPPRE</sequence>
<accession>A0A2H0KAL7</accession>
<comment type="caution">
    <text evidence="1">The sequence shown here is derived from an EMBL/GenBank/DDBJ whole genome shotgun (WGS) entry which is preliminary data.</text>
</comment>
<protein>
    <submittedName>
        <fullName evidence="1">Uncharacterized protein</fullName>
    </submittedName>
</protein>
<proteinExistence type="predicted"/>
<dbReference type="Proteomes" id="UP000229342">
    <property type="component" value="Unassembled WGS sequence"/>
</dbReference>
<gene>
    <name evidence="1" type="ORF">COV91_04855</name>
</gene>
<organism evidence="1 2">
    <name type="scientific">Candidatus Taylorbacteria bacterium CG11_big_fil_rev_8_21_14_0_20_46_11</name>
    <dbReference type="NCBI Taxonomy" id="1975025"/>
    <lineage>
        <taxon>Bacteria</taxon>
        <taxon>Candidatus Tayloriibacteriota</taxon>
    </lineage>
</organism>